<dbReference type="PANTHER" id="PTHR43377">
    <property type="entry name" value="BILIVERDIN REDUCTASE A"/>
    <property type="match status" value="1"/>
</dbReference>
<dbReference type="Proteomes" id="UP000264141">
    <property type="component" value="Unassembled WGS sequence"/>
</dbReference>
<organism evidence="4 5">
    <name type="scientific">Anaerolinea thermolimosa</name>
    <dbReference type="NCBI Taxonomy" id="229919"/>
    <lineage>
        <taxon>Bacteria</taxon>
        <taxon>Bacillati</taxon>
        <taxon>Chloroflexota</taxon>
        <taxon>Anaerolineae</taxon>
        <taxon>Anaerolineales</taxon>
        <taxon>Anaerolineaceae</taxon>
        <taxon>Anaerolinea</taxon>
    </lineage>
</organism>
<dbReference type="Gene3D" id="3.40.50.720">
    <property type="entry name" value="NAD(P)-binding Rossmann-like Domain"/>
    <property type="match status" value="1"/>
</dbReference>
<evidence type="ECO:0000313" key="5">
    <source>
        <dbReference type="Proteomes" id="UP000264141"/>
    </source>
</evidence>
<sequence>MAQSSQPVTAVVVGAGGRGITYSLFALQHPERLRIVGVAEPREWNRNHMVALHHLKPENVFTDWRDLAARPRMADAVIIATQDRMHADPAEAFAALGYAILLEKPMAPNEADCVRIVNAVKRHGVLFAVCHVLRYTGYTRALKKLLDDGAVGEVISIQHLEPVGYWHQAHSFVRGNWRNSQESSPMLLSKSCHDLDWMRYIMGRSCRSVSSFGELTHFKKDQKPPQAGNAIRCLECDYEPQCPYSAKKIYLGRLARGETGWPVDVVVPEPTVESLTEALRTGPYGRCVYECDNDVVDHQVVNLLFEGGKTGVFTMTAFNRSAHRKTRIFGTRGEIFGDGERIELFDFLTDQAQLIETESPDGSILGGHGGGDYGLMDAFVSAVATGDQSLILSGADESLETHRMVFAAERAREEHRVVDL</sequence>
<dbReference type="EMBL" id="DPBP01000041">
    <property type="protein sequence ID" value="HCE18383.1"/>
    <property type="molecule type" value="Genomic_DNA"/>
</dbReference>
<evidence type="ECO:0000256" key="1">
    <source>
        <dbReference type="ARBA" id="ARBA00010928"/>
    </source>
</evidence>
<dbReference type="InterPro" id="IPR004104">
    <property type="entry name" value="Gfo/Idh/MocA-like_OxRdtase_C"/>
</dbReference>
<feature type="domain" description="Gfo/Idh/MocA-like oxidoreductase C-terminal" evidence="3">
    <location>
        <begin position="143"/>
        <end position="420"/>
    </location>
</feature>
<evidence type="ECO:0000313" key="4">
    <source>
        <dbReference type="EMBL" id="HCE18383.1"/>
    </source>
</evidence>
<dbReference type="Pfam" id="PF01408">
    <property type="entry name" value="GFO_IDH_MocA"/>
    <property type="match status" value="1"/>
</dbReference>
<dbReference type="STRING" id="229919.GCA_001050195_00081"/>
<gene>
    <name evidence="4" type="ORF">DEQ80_11030</name>
</gene>
<dbReference type="InterPro" id="IPR051450">
    <property type="entry name" value="Gfo/Idh/MocA_Oxidoreductases"/>
</dbReference>
<proteinExistence type="inferred from homology"/>
<comment type="similarity">
    <text evidence="1">Belongs to the Gfo/Idh/MocA family.</text>
</comment>
<accession>A0A3D1JIQ4</accession>
<dbReference type="GO" id="GO:0000166">
    <property type="term" value="F:nucleotide binding"/>
    <property type="evidence" value="ECO:0007669"/>
    <property type="project" value="InterPro"/>
</dbReference>
<reference evidence="4 5" key="1">
    <citation type="journal article" date="2018" name="Nat. Biotechnol.">
        <title>A standardized bacterial taxonomy based on genome phylogeny substantially revises the tree of life.</title>
        <authorList>
            <person name="Parks D.H."/>
            <person name="Chuvochina M."/>
            <person name="Waite D.W."/>
            <person name="Rinke C."/>
            <person name="Skarshewski A."/>
            <person name="Chaumeil P.A."/>
            <person name="Hugenholtz P."/>
        </authorList>
    </citation>
    <scope>NUCLEOTIDE SEQUENCE [LARGE SCALE GENOMIC DNA]</scope>
    <source>
        <strain evidence="4">UBA8781</strain>
    </source>
</reference>
<dbReference type="InterPro" id="IPR036291">
    <property type="entry name" value="NAD(P)-bd_dom_sf"/>
</dbReference>
<dbReference type="SUPFAM" id="SSF51735">
    <property type="entry name" value="NAD(P)-binding Rossmann-fold domains"/>
    <property type="match status" value="1"/>
</dbReference>
<feature type="domain" description="Gfo/Idh/MocA-like oxidoreductase N-terminal" evidence="2">
    <location>
        <begin position="10"/>
        <end position="130"/>
    </location>
</feature>
<dbReference type="AlphaFoldDB" id="A0A3D1JIQ4"/>
<dbReference type="Pfam" id="PF02894">
    <property type="entry name" value="GFO_IDH_MocA_C"/>
    <property type="match status" value="1"/>
</dbReference>
<evidence type="ECO:0000259" key="2">
    <source>
        <dbReference type="Pfam" id="PF01408"/>
    </source>
</evidence>
<protein>
    <submittedName>
        <fullName evidence="4">Oxidoreductase</fullName>
    </submittedName>
</protein>
<dbReference type="PANTHER" id="PTHR43377:SF2">
    <property type="entry name" value="BINDING ROSSMANN FOLD OXIDOREDUCTASE, PUTATIVE (AFU_ORTHOLOGUE AFUA_4G00560)-RELATED"/>
    <property type="match status" value="1"/>
</dbReference>
<dbReference type="SUPFAM" id="SSF55347">
    <property type="entry name" value="Glyceraldehyde-3-phosphate dehydrogenase-like, C-terminal domain"/>
    <property type="match status" value="1"/>
</dbReference>
<comment type="caution">
    <text evidence="4">The sequence shown here is derived from an EMBL/GenBank/DDBJ whole genome shotgun (WGS) entry which is preliminary data.</text>
</comment>
<name>A0A3D1JIQ4_9CHLR</name>
<dbReference type="Gene3D" id="3.30.360.10">
    <property type="entry name" value="Dihydrodipicolinate Reductase, domain 2"/>
    <property type="match status" value="1"/>
</dbReference>
<dbReference type="InterPro" id="IPR000683">
    <property type="entry name" value="Gfo/Idh/MocA-like_OxRdtase_N"/>
</dbReference>
<evidence type="ECO:0000259" key="3">
    <source>
        <dbReference type="Pfam" id="PF02894"/>
    </source>
</evidence>